<feature type="transmembrane region" description="Helical" evidence="8">
    <location>
        <begin position="25"/>
        <end position="45"/>
    </location>
</feature>
<gene>
    <name evidence="10" type="ORF">FNA67_08965</name>
</gene>
<evidence type="ECO:0000256" key="3">
    <source>
        <dbReference type="ARBA" id="ARBA00022475"/>
    </source>
</evidence>
<dbReference type="PROSITE" id="PS50928">
    <property type="entry name" value="ABC_TM1"/>
    <property type="match status" value="2"/>
</dbReference>
<evidence type="ECO:0000259" key="9">
    <source>
        <dbReference type="PROSITE" id="PS50928"/>
    </source>
</evidence>
<feature type="transmembrane region" description="Helical" evidence="8">
    <location>
        <begin position="79"/>
        <end position="103"/>
    </location>
</feature>
<keyword evidence="6 8" id="KW-1133">Transmembrane helix</keyword>
<feature type="transmembrane region" description="Helical" evidence="8">
    <location>
        <begin position="369"/>
        <end position="391"/>
    </location>
</feature>
<keyword evidence="2 8" id="KW-0813">Transport</keyword>
<evidence type="ECO:0000256" key="5">
    <source>
        <dbReference type="ARBA" id="ARBA00022692"/>
    </source>
</evidence>
<feature type="transmembrane region" description="Helical" evidence="8">
    <location>
        <begin position="534"/>
        <end position="556"/>
    </location>
</feature>
<dbReference type="Gene3D" id="1.10.3720.10">
    <property type="entry name" value="MetI-like"/>
    <property type="match status" value="2"/>
</dbReference>
<evidence type="ECO:0000256" key="2">
    <source>
        <dbReference type="ARBA" id="ARBA00022448"/>
    </source>
</evidence>
<name>A0A5B9DN12_9HYPH</name>
<reference evidence="10 11" key="1">
    <citation type="journal article" date="2015" name="Int. J. Syst. Evol. Microbiol.">
        <title>Youhaiella tibetensis gen. nov., sp. nov., isolated from subsurface sediment.</title>
        <authorList>
            <person name="Wang Y.X."/>
            <person name="Huang F.Q."/>
            <person name="Nogi Y."/>
            <person name="Pang S.J."/>
            <person name="Wang P.K."/>
            <person name="Lv J."/>
        </authorList>
    </citation>
    <scope>NUCLEOTIDE SEQUENCE [LARGE SCALE GENOMIC DNA]</scope>
    <source>
        <strain evidence="11">fig4</strain>
    </source>
</reference>
<protein>
    <submittedName>
        <fullName evidence="10">Iron ABC transporter permease</fullName>
    </submittedName>
</protein>
<dbReference type="PANTHER" id="PTHR43357">
    <property type="entry name" value="INNER MEMBRANE ABC TRANSPORTER PERMEASE PROTEIN YDCV"/>
    <property type="match status" value="1"/>
</dbReference>
<dbReference type="OrthoDB" id="27542at2"/>
<dbReference type="GO" id="GO:0005886">
    <property type="term" value="C:plasma membrane"/>
    <property type="evidence" value="ECO:0007669"/>
    <property type="project" value="UniProtKB-SubCell"/>
</dbReference>
<dbReference type="GO" id="GO:0055085">
    <property type="term" value="P:transmembrane transport"/>
    <property type="evidence" value="ECO:0007669"/>
    <property type="project" value="InterPro"/>
</dbReference>
<feature type="transmembrane region" description="Helical" evidence="8">
    <location>
        <begin position="152"/>
        <end position="174"/>
    </location>
</feature>
<dbReference type="Proteomes" id="UP000321062">
    <property type="component" value="Chromosome"/>
</dbReference>
<dbReference type="InterPro" id="IPR000515">
    <property type="entry name" value="MetI-like"/>
</dbReference>
<feature type="domain" description="ABC transmembrane type-1" evidence="9">
    <location>
        <begin position="365"/>
        <end position="555"/>
    </location>
</feature>
<organism evidence="10 11">
    <name type="scientific">Paradevosia tibetensis</name>
    <dbReference type="NCBI Taxonomy" id="1447062"/>
    <lineage>
        <taxon>Bacteria</taxon>
        <taxon>Pseudomonadati</taxon>
        <taxon>Pseudomonadota</taxon>
        <taxon>Alphaproteobacteria</taxon>
        <taxon>Hyphomicrobiales</taxon>
        <taxon>Devosiaceae</taxon>
        <taxon>Paradevosia</taxon>
    </lineage>
</organism>
<evidence type="ECO:0000256" key="4">
    <source>
        <dbReference type="ARBA" id="ARBA00022519"/>
    </source>
</evidence>
<dbReference type="Pfam" id="PF00528">
    <property type="entry name" value="BPD_transp_1"/>
    <property type="match status" value="2"/>
</dbReference>
<keyword evidence="7 8" id="KW-0472">Membrane</keyword>
<feature type="transmembrane region" description="Helical" evidence="8">
    <location>
        <begin position="115"/>
        <end position="140"/>
    </location>
</feature>
<evidence type="ECO:0000313" key="11">
    <source>
        <dbReference type="Proteomes" id="UP000321062"/>
    </source>
</evidence>
<evidence type="ECO:0000256" key="7">
    <source>
        <dbReference type="ARBA" id="ARBA00023136"/>
    </source>
</evidence>
<evidence type="ECO:0000313" key="10">
    <source>
        <dbReference type="EMBL" id="QEE20295.1"/>
    </source>
</evidence>
<evidence type="ECO:0000256" key="8">
    <source>
        <dbReference type="RuleBase" id="RU363032"/>
    </source>
</evidence>
<feature type="transmembrane region" description="Helical" evidence="8">
    <location>
        <begin position="429"/>
        <end position="447"/>
    </location>
</feature>
<accession>A0A5B9DN12</accession>
<feature type="transmembrane region" description="Helical" evidence="8">
    <location>
        <begin position="312"/>
        <end position="337"/>
    </location>
</feature>
<feature type="transmembrane region" description="Helical" evidence="8">
    <location>
        <begin position="210"/>
        <end position="232"/>
    </location>
</feature>
<dbReference type="InterPro" id="IPR035906">
    <property type="entry name" value="MetI-like_sf"/>
</dbReference>
<comment type="similarity">
    <text evidence="8">Belongs to the binding-protein-dependent transport system permease family.</text>
</comment>
<evidence type="ECO:0000256" key="1">
    <source>
        <dbReference type="ARBA" id="ARBA00004429"/>
    </source>
</evidence>
<keyword evidence="3" id="KW-1003">Cell membrane</keyword>
<keyword evidence="11" id="KW-1185">Reference proteome</keyword>
<dbReference type="KEGG" id="yti:FNA67_08965"/>
<dbReference type="AlphaFoldDB" id="A0A5B9DN12"/>
<feature type="transmembrane region" description="Helical" evidence="8">
    <location>
        <begin position="263"/>
        <end position="283"/>
    </location>
</feature>
<dbReference type="SUPFAM" id="SSF161098">
    <property type="entry name" value="MetI-like"/>
    <property type="match status" value="2"/>
</dbReference>
<dbReference type="EMBL" id="CP041690">
    <property type="protein sequence ID" value="QEE20295.1"/>
    <property type="molecule type" value="Genomic_DNA"/>
</dbReference>
<comment type="subcellular location">
    <subcellularLocation>
        <location evidence="1">Cell inner membrane</location>
        <topology evidence="1">Multi-pass membrane protein</topology>
    </subcellularLocation>
    <subcellularLocation>
        <location evidence="8">Cell membrane</location>
        <topology evidence="8">Multi-pass membrane protein</topology>
    </subcellularLocation>
</comment>
<keyword evidence="4" id="KW-0997">Cell inner membrane</keyword>
<keyword evidence="5 8" id="KW-0812">Transmembrane</keyword>
<proteinExistence type="inferred from homology"/>
<feature type="transmembrane region" description="Helical" evidence="8">
    <location>
        <begin position="403"/>
        <end position="423"/>
    </location>
</feature>
<evidence type="ECO:0000256" key="6">
    <source>
        <dbReference type="ARBA" id="ARBA00022989"/>
    </source>
</evidence>
<sequence length="567" mass="60659">MPSPGALSSASMPMASVSVAEMPRIGFWTIVLIFTWLLLFALLFIPVGSVLVSSLYDNAGDFTLGNYIKAIGDERIQRAFFNTLLVGFGGLAGALILGSIMAFCVSRFEIAGGRFVSLLAIMALVSPPFIGAYSWIVLFGSAGIARTALKSIGINIPTIYGLSGILIVFSLKFYPYVYLMVSGALSNVNRSLEEAAEGLGLTPFQRAMKISFPLVLPALSAGGLLALIHAIADFGTPRLIGRGFNVLATEAFTLYSAEIGSNMSMATTISVILVLMSMVFVLMQRYMSRRNVYHGNMINKPHKIRLRGWKNVLAHFAVYAIGLAGAIPVIVAVIYSFRKTSGPVFQSGFALQSYERIVFGLGDVITNSLTFSVASVVLIVLIGTLIGCLVARRTTLNTSLLDGALMVPYVMPGIVIGIAFIAAFNTGPVVLTGTAAIIILSIFIRRLPYTVRTTSSALRQIGPNMEEAAISLGYSPFRAFLKVTVPLIVPGIIAGAMLSFVTAINELSSSLVLYVGRTMTMPVRIYLLILDGDFGTAAALSTILLLLSGTAVYIAFRFLGRNEQALL</sequence>
<feature type="transmembrane region" description="Helical" evidence="8">
    <location>
        <begin position="487"/>
        <end position="514"/>
    </location>
</feature>
<dbReference type="PANTHER" id="PTHR43357:SF3">
    <property type="entry name" value="FE(3+)-TRANSPORT SYSTEM PERMEASE PROTEIN FBPB 2"/>
    <property type="match status" value="1"/>
</dbReference>
<feature type="domain" description="ABC transmembrane type-1" evidence="9">
    <location>
        <begin position="80"/>
        <end position="284"/>
    </location>
</feature>
<dbReference type="CDD" id="cd06261">
    <property type="entry name" value="TM_PBP2"/>
    <property type="match status" value="2"/>
</dbReference>